<evidence type="ECO:0000256" key="3">
    <source>
        <dbReference type="ARBA" id="ARBA00022737"/>
    </source>
</evidence>
<dbReference type="InterPro" id="IPR001680">
    <property type="entry name" value="WD40_rpt"/>
</dbReference>
<dbReference type="Pfam" id="PF08513">
    <property type="entry name" value="LisH"/>
    <property type="match status" value="1"/>
</dbReference>
<organism evidence="6 7">
    <name type="scientific">Ophiostoma piceae (strain UAMH 11346)</name>
    <name type="common">Sap stain fungus</name>
    <dbReference type="NCBI Taxonomy" id="1262450"/>
    <lineage>
        <taxon>Eukaryota</taxon>
        <taxon>Fungi</taxon>
        <taxon>Dikarya</taxon>
        <taxon>Ascomycota</taxon>
        <taxon>Pezizomycotina</taxon>
        <taxon>Sordariomycetes</taxon>
        <taxon>Sordariomycetidae</taxon>
        <taxon>Ophiostomatales</taxon>
        <taxon>Ophiostomataceae</taxon>
        <taxon>Ophiostoma</taxon>
    </lineage>
</organism>
<sequence length="645" mass="70242">MKEALVTDRINFLIWQYLLEGNYRETAAKFQKEWHIEEPQRKFDFAPYVKTNSLVDVVNLGLHYFDIKRQFYAQKTKTPLPRGVFGPETLETSVQKIEERDDTTVPAALPAPPTTTDAAAATAVATTSSTAVATVTPTSIATTAPAAAPVQQSIEESENTRKRQIDSKQQSLPNGSPVKKPRLSNGYDATAAANNTADTAPPTPMDIDSAAEAQHAYPSPMERDTALTPAPRTDGPEQSTQVVKTEDLQEGTTFLRLSPTPSSGLVDSQQPGHENPIVLHCEWNPQNPSVLAAAGTDTLARIWTISRAANEEPVSDHVKVSDKPYKDLIDEAVPPGSTVTAMAWNPSGSNIALATESLSRGSVSIWAPDATLLLRYNIVEPPVFKLRWNPNGSSILGLNPENGGTMITLFSATSSKTICHVLPEHDLTEHPLEAIWTTETEFLLCGGNLLAFFRVAGNDIVLDKNFNSNKAENFVIAQYDEVTKLIATANEGGDISLWNENGERRAVPSQGGTVTSLVWQPLQSTPPEDERLFAAGTDRGVVSLWNARIPENKPKYSMKIGLPAMAVAFTPDGAFIAAASPEHALIWKVGEQQTPRANWHLRRHGCLSPKTNTDTDEEDTYSLCWDASGHKLAYAVNSKLAVINF</sequence>
<dbReference type="InterPro" id="IPR006594">
    <property type="entry name" value="LisH"/>
</dbReference>
<dbReference type="PANTHER" id="PTHR22846:SF2">
    <property type="entry name" value="F-BOX-LIKE_WD REPEAT-CONTAINING PROTEIN EBI"/>
    <property type="match status" value="1"/>
</dbReference>
<dbReference type="HOGENOM" id="CLU_018409_0_0_1"/>
<dbReference type="InterPro" id="IPR045183">
    <property type="entry name" value="Ebi-like"/>
</dbReference>
<dbReference type="SMART" id="SM00320">
    <property type="entry name" value="WD40"/>
    <property type="match status" value="4"/>
</dbReference>
<dbReference type="PROSITE" id="PS50896">
    <property type="entry name" value="LISH"/>
    <property type="match status" value="1"/>
</dbReference>
<gene>
    <name evidence="6" type="ORF">F503_08067</name>
</gene>
<evidence type="ECO:0000256" key="5">
    <source>
        <dbReference type="SAM" id="MobiDB-lite"/>
    </source>
</evidence>
<dbReference type="Pfam" id="PF00400">
    <property type="entry name" value="WD40"/>
    <property type="match status" value="1"/>
</dbReference>
<dbReference type="GO" id="GO:0003714">
    <property type="term" value="F:transcription corepressor activity"/>
    <property type="evidence" value="ECO:0007669"/>
    <property type="project" value="InterPro"/>
</dbReference>
<dbReference type="VEuPathDB" id="FungiDB:F503_08067"/>
<evidence type="ECO:0000313" key="7">
    <source>
        <dbReference type="Proteomes" id="UP000016923"/>
    </source>
</evidence>
<dbReference type="STRING" id="1262450.S3C6A5"/>
<dbReference type="GO" id="GO:0006357">
    <property type="term" value="P:regulation of transcription by RNA polymerase II"/>
    <property type="evidence" value="ECO:0007669"/>
    <property type="project" value="TreeGrafter"/>
</dbReference>
<dbReference type="eggNOG" id="KOG0273">
    <property type="taxonomic scope" value="Eukaryota"/>
</dbReference>
<dbReference type="Proteomes" id="UP000016923">
    <property type="component" value="Unassembled WGS sequence"/>
</dbReference>
<dbReference type="SUPFAM" id="SSF50978">
    <property type="entry name" value="WD40 repeat-like"/>
    <property type="match status" value="1"/>
</dbReference>
<name>S3C6A5_OPHP1</name>
<feature type="region of interest" description="Disordered" evidence="5">
    <location>
        <begin position="143"/>
        <end position="186"/>
    </location>
</feature>
<evidence type="ECO:0000313" key="6">
    <source>
        <dbReference type="EMBL" id="EPE07416.1"/>
    </source>
</evidence>
<feature type="region of interest" description="Disordered" evidence="5">
    <location>
        <begin position="214"/>
        <end position="246"/>
    </location>
</feature>
<dbReference type="SMART" id="SM00667">
    <property type="entry name" value="LisH"/>
    <property type="match status" value="1"/>
</dbReference>
<reference evidence="6 7" key="1">
    <citation type="journal article" date="2013" name="BMC Genomics">
        <title>The genome and transcriptome of the pine saprophyte Ophiostoma piceae, and a comparison with the bark beetle-associated pine pathogen Grosmannia clavigera.</title>
        <authorList>
            <person name="Haridas S."/>
            <person name="Wang Y."/>
            <person name="Lim L."/>
            <person name="Massoumi Alamouti S."/>
            <person name="Jackman S."/>
            <person name="Docking R."/>
            <person name="Robertson G."/>
            <person name="Birol I."/>
            <person name="Bohlmann J."/>
            <person name="Breuil C."/>
        </authorList>
    </citation>
    <scope>NUCLEOTIDE SEQUENCE [LARGE SCALE GENOMIC DNA]</scope>
    <source>
        <strain evidence="6 7">UAMH 11346</strain>
    </source>
</reference>
<evidence type="ECO:0000256" key="4">
    <source>
        <dbReference type="ARBA" id="ARBA00023242"/>
    </source>
</evidence>
<proteinExistence type="predicted"/>
<dbReference type="InterPro" id="IPR015943">
    <property type="entry name" value="WD40/YVTN_repeat-like_dom_sf"/>
</dbReference>
<dbReference type="PANTHER" id="PTHR22846">
    <property type="entry name" value="WD40 REPEAT PROTEIN"/>
    <property type="match status" value="1"/>
</dbReference>
<protein>
    <submittedName>
        <fullName evidence="6">Wd repeat protein</fullName>
    </submittedName>
</protein>
<comment type="subcellular location">
    <subcellularLocation>
        <location evidence="1">Nucleus</location>
    </subcellularLocation>
</comment>
<evidence type="ECO:0000256" key="1">
    <source>
        <dbReference type="ARBA" id="ARBA00004123"/>
    </source>
</evidence>
<keyword evidence="3" id="KW-0677">Repeat</keyword>
<dbReference type="Gene3D" id="2.130.10.10">
    <property type="entry name" value="YVTN repeat-like/Quinoprotein amine dehydrogenase"/>
    <property type="match status" value="1"/>
</dbReference>
<dbReference type="EMBL" id="KE148151">
    <property type="protein sequence ID" value="EPE07416.1"/>
    <property type="molecule type" value="Genomic_DNA"/>
</dbReference>
<keyword evidence="2" id="KW-0853">WD repeat</keyword>
<dbReference type="AlphaFoldDB" id="S3C6A5"/>
<dbReference type="OrthoDB" id="1367865at2759"/>
<keyword evidence="7" id="KW-1185">Reference proteome</keyword>
<keyword evidence="4" id="KW-0539">Nucleus</keyword>
<dbReference type="OMA" id="VNFLIWR"/>
<evidence type="ECO:0000256" key="2">
    <source>
        <dbReference type="ARBA" id="ARBA00022574"/>
    </source>
</evidence>
<dbReference type="GO" id="GO:0034967">
    <property type="term" value="C:Set3 complex"/>
    <property type="evidence" value="ECO:0007669"/>
    <property type="project" value="TreeGrafter"/>
</dbReference>
<accession>S3C6A5</accession>
<dbReference type="InterPro" id="IPR036322">
    <property type="entry name" value="WD40_repeat_dom_sf"/>
</dbReference>
<dbReference type="Gene3D" id="1.20.960.30">
    <property type="match status" value="1"/>
</dbReference>